<dbReference type="AlphaFoldDB" id="A0A9N9B441"/>
<proteinExistence type="predicted"/>
<gene>
    <name evidence="1" type="ORF">DERYTH_LOCUS5241</name>
</gene>
<name>A0A9N9B441_9GLOM</name>
<dbReference type="OrthoDB" id="2446351at2759"/>
<evidence type="ECO:0000313" key="1">
    <source>
        <dbReference type="EMBL" id="CAG8550455.1"/>
    </source>
</evidence>
<sequence length="79" mass="8855">MASSSSIENVETFNELLMPSSAISSNINNNRDSARIWDEEIKCFFLRAKFPSATCINEFVKKIFGQGAASLTKENINNY</sequence>
<comment type="caution">
    <text evidence="1">The sequence shown here is derived from an EMBL/GenBank/DDBJ whole genome shotgun (WGS) entry which is preliminary data.</text>
</comment>
<protein>
    <submittedName>
        <fullName evidence="1">12017_t:CDS:1</fullName>
    </submittedName>
</protein>
<accession>A0A9N9B441</accession>
<evidence type="ECO:0000313" key="2">
    <source>
        <dbReference type="Proteomes" id="UP000789405"/>
    </source>
</evidence>
<organism evidence="1 2">
    <name type="scientific">Dentiscutata erythropus</name>
    <dbReference type="NCBI Taxonomy" id="1348616"/>
    <lineage>
        <taxon>Eukaryota</taxon>
        <taxon>Fungi</taxon>
        <taxon>Fungi incertae sedis</taxon>
        <taxon>Mucoromycota</taxon>
        <taxon>Glomeromycotina</taxon>
        <taxon>Glomeromycetes</taxon>
        <taxon>Diversisporales</taxon>
        <taxon>Gigasporaceae</taxon>
        <taxon>Dentiscutata</taxon>
    </lineage>
</organism>
<dbReference type="Proteomes" id="UP000789405">
    <property type="component" value="Unassembled WGS sequence"/>
</dbReference>
<reference evidence="1" key="1">
    <citation type="submission" date="2021-06" db="EMBL/GenBank/DDBJ databases">
        <authorList>
            <person name="Kallberg Y."/>
            <person name="Tangrot J."/>
            <person name="Rosling A."/>
        </authorList>
    </citation>
    <scope>NUCLEOTIDE SEQUENCE</scope>
    <source>
        <strain evidence="1">MA453B</strain>
    </source>
</reference>
<keyword evidence="2" id="KW-1185">Reference proteome</keyword>
<dbReference type="EMBL" id="CAJVPY010002152">
    <property type="protein sequence ID" value="CAG8550455.1"/>
    <property type="molecule type" value="Genomic_DNA"/>
</dbReference>